<dbReference type="AlphaFoldDB" id="A0A239FW86"/>
<keyword evidence="1" id="KW-0238">DNA-binding</keyword>
<accession>A0A239FW86</accession>
<dbReference type="PROSITE" id="PS51737">
    <property type="entry name" value="RECOMBINASE_DNA_BIND"/>
    <property type="match status" value="1"/>
</dbReference>
<dbReference type="InterPro" id="IPR038109">
    <property type="entry name" value="DNA_bind_recomb_sf"/>
</dbReference>
<dbReference type="SMART" id="SM00857">
    <property type="entry name" value="Resolvase"/>
    <property type="match status" value="1"/>
</dbReference>
<gene>
    <name evidence="4" type="ORF">SAMN05421812_101112</name>
</gene>
<dbReference type="InterPro" id="IPR050639">
    <property type="entry name" value="SSR_resolvase"/>
</dbReference>
<dbReference type="EMBL" id="FZPH01000001">
    <property type="protein sequence ID" value="SNS61287.1"/>
    <property type="molecule type" value="Genomic_DNA"/>
</dbReference>
<dbReference type="Pfam" id="PF00239">
    <property type="entry name" value="Resolvase"/>
    <property type="match status" value="1"/>
</dbReference>
<sequence length="522" mass="57142">MITEYLSGYVRLSKEHGDTNVSLAGMVADVVAMAERYGYALAPHPGPDCPESCQGQPVHVDDGISGAVRNRPAFLAWLADGRTGAASALGTWHTDRLTREGVNAGALVLDVVEGKDPLTGRVVFPPVRFLGSDGTDSRDESAFRFRFVIDAEVGRAERARISARNRAKDARLRAAGRFAGGGAPYGYRVVPAPDGKGKVLDIEPVEAAAIQQAASMILAEDGTTLGDVTRWMTANAPARRTSGWSRSTLKQCLTNYALTGAVMVRLRDAAGNRSTSHRDTQPLLDEAGNVLRPWPQILSPATVEAVRTALSGRRGGARRGAGRAPAHLLTNLMSCSGCGRPMNIWYARRQRQYFCPSDRLSLFCPRRVSIKADIAEAYLVGLYLGAVGDNEMLAPVVTVAGGGERERVESDLADAMRALSRQATPELFARITDLQIERDTLAAMPVQRHTEWRPTGRTFRDEWERRADDVLWRRSLLAEAFAELTVLPGRMPVAQRIRYRWSDIEPFATLAELKRDLDWYGG</sequence>
<evidence type="ECO:0000256" key="1">
    <source>
        <dbReference type="ARBA" id="ARBA00023125"/>
    </source>
</evidence>
<dbReference type="GO" id="GO:0003677">
    <property type="term" value="F:DNA binding"/>
    <property type="evidence" value="ECO:0007669"/>
    <property type="project" value="UniProtKB-KW"/>
</dbReference>
<dbReference type="InterPro" id="IPR011109">
    <property type="entry name" value="DNA_bind_recombinase_dom"/>
</dbReference>
<dbReference type="GO" id="GO:0000150">
    <property type="term" value="F:DNA strand exchange activity"/>
    <property type="evidence" value="ECO:0007669"/>
    <property type="project" value="InterPro"/>
</dbReference>
<protein>
    <submittedName>
        <fullName evidence="4">Resolvase, N terminal domain</fullName>
    </submittedName>
</protein>
<dbReference type="InterPro" id="IPR036162">
    <property type="entry name" value="Resolvase-like_N_sf"/>
</dbReference>
<dbReference type="InterPro" id="IPR006119">
    <property type="entry name" value="Resolv_N"/>
</dbReference>
<keyword evidence="2" id="KW-0233">DNA recombination</keyword>
<organism evidence="4 5">
    <name type="scientific">Asanoa hainanensis</name>
    <dbReference type="NCBI Taxonomy" id="560556"/>
    <lineage>
        <taxon>Bacteria</taxon>
        <taxon>Bacillati</taxon>
        <taxon>Actinomycetota</taxon>
        <taxon>Actinomycetes</taxon>
        <taxon>Micromonosporales</taxon>
        <taxon>Micromonosporaceae</taxon>
        <taxon>Asanoa</taxon>
    </lineage>
</organism>
<name>A0A239FW86_9ACTN</name>
<dbReference type="PANTHER" id="PTHR30461">
    <property type="entry name" value="DNA-INVERTASE FROM LAMBDOID PROPHAGE"/>
    <property type="match status" value="1"/>
</dbReference>
<evidence type="ECO:0000313" key="4">
    <source>
        <dbReference type="EMBL" id="SNS61287.1"/>
    </source>
</evidence>
<feature type="domain" description="Recombinase" evidence="3">
    <location>
        <begin position="184"/>
        <end position="316"/>
    </location>
</feature>
<proteinExistence type="predicted"/>
<evidence type="ECO:0000313" key="5">
    <source>
        <dbReference type="Proteomes" id="UP000198362"/>
    </source>
</evidence>
<evidence type="ECO:0000259" key="3">
    <source>
        <dbReference type="PROSITE" id="PS51737"/>
    </source>
</evidence>
<dbReference type="SUPFAM" id="SSF53041">
    <property type="entry name" value="Resolvase-like"/>
    <property type="match status" value="1"/>
</dbReference>
<evidence type="ECO:0000256" key="2">
    <source>
        <dbReference type="ARBA" id="ARBA00023172"/>
    </source>
</evidence>
<reference evidence="4 5" key="1">
    <citation type="submission" date="2017-06" db="EMBL/GenBank/DDBJ databases">
        <authorList>
            <person name="Kim H.J."/>
            <person name="Triplett B.A."/>
        </authorList>
    </citation>
    <scope>NUCLEOTIDE SEQUENCE [LARGE SCALE GENOMIC DNA]</scope>
    <source>
        <strain evidence="4 5">CGMCC 4.5593</strain>
    </source>
</reference>
<keyword evidence="5" id="KW-1185">Reference proteome</keyword>
<dbReference type="Gene3D" id="3.40.50.1390">
    <property type="entry name" value="Resolvase, N-terminal catalytic domain"/>
    <property type="match status" value="1"/>
</dbReference>
<dbReference type="Pfam" id="PF07508">
    <property type="entry name" value="Recombinase"/>
    <property type="match status" value="1"/>
</dbReference>
<dbReference type="Proteomes" id="UP000198362">
    <property type="component" value="Unassembled WGS sequence"/>
</dbReference>
<dbReference type="PANTHER" id="PTHR30461:SF2">
    <property type="entry name" value="SERINE RECOMBINASE PINE-RELATED"/>
    <property type="match status" value="1"/>
</dbReference>
<dbReference type="RefSeq" id="WP_179265997.1">
    <property type="nucleotide sequence ID" value="NZ_FZPH01000001.1"/>
</dbReference>
<dbReference type="Gene3D" id="3.90.1750.20">
    <property type="entry name" value="Putative Large Serine Recombinase, Chain B, Domain 2"/>
    <property type="match status" value="1"/>
</dbReference>